<feature type="compositionally biased region" description="Polar residues" evidence="1">
    <location>
        <begin position="46"/>
        <end position="71"/>
    </location>
</feature>
<protein>
    <submittedName>
        <fullName evidence="2">Uncharacterized protein</fullName>
    </submittedName>
</protein>
<feature type="region of interest" description="Disordered" evidence="1">
    <location>
        <begin position="1"/>
        <end position="71"/>
    </location>
</feature>
<comment type="caution">
    <text evidence="2">The sequence shown here is derived from an EMBL/GenBank/DDBJ whole genome shotgun (WGS) entry which is preliminary data.</text>
</comment>
<name>A0A819Z9G1_9BILA</name>
<dbReference type="EMBL" id="CAJOBD010011373">
    <property type="protein sequence ID" value="CAF4166645.1"/>
    <property type="molecule type" value="Genomic_DNA"/>
</dbReference>
<evidence type="ECO:0000313" key="2">
    <source>
        <dbReference type="EMBL" id="CAF4166645.1"/>
    </source>
</evidence>
<feature type="non-terminal residue" evidence="2">
    <location>
        <position position="1"/>
    </location>
</feature>
<dbReference type="AlphaFoldDB" id="A0A819Z9G1"/>
<reference evidence="2" key="1">
    <citation type="submission" date="2021-02" db="EMBL/GenBank/DDBJ databases">
        <authorList>
            <person name="Nowell W R."/>
        </authorList>
    </citation>
    <scope>NUCLEOTIDE SEQUENCE</scope>
</reference>
<evidence type="ECO:0000313" key="3">
    <source>
        <dbReference type="Proteomes" id="UP000663836"/>
    </source>
</evidence>
<evidence type="ECO:0000256" key="1">
    <source>
        <dbReference type="SAM" id="MobiDB-lite"/>
    </source>
</evidence>
<dbReference type="Proteomes" id="UP000663836">
    <property type="component" value="Unassembled WGS sequence"/>
</dbReference>
<organism evidence="2 3">
    <name type="scientific">Rotaria sordida</name>
    <dbReference type="NCBI Taxonomy" id="392033"/>
    <lineage>
        <taxon>Eukaryota</taxon>
        <taxon>Metazoa</taxon>
        <taxon>Spiralia</taxon>
        <taxon>Gnathifera</taxon>
        <taxon>Rotifera</taxon>
        <taxon>Eurotatoria</taxon>
        <taxon>Bdelloidea</taxon>
        <taxon>Philodinida</taxon>
        <taxon>Philodinidae</taxon>
        <taxon>Rotaria</taxon>
    </lineage>
</organism>
<gene>
    <name evidence="2" type="ORF">JBS370_LOCUS34790</name>
</gene>
<accession>A0A819Z9G1</accession>
<proteinExistence type="predicted"/>
<sequence length="304" mass="34299">EPNSSTPKRSHPLDESGGSINNESSRRQHQRKRFQQSQENEIELNDPQSTTQNKRQGVQSSTAAQQVSTENILTENSSHVCKMEPKCAQCNGKHHSLDNQCQVIHDYKQQLKEDVEEAINKGKLHRIVPKEQGATFELRDQDFPALGTNVISQPPKWYIGQGLMSRLLNTTTETGTEMSAGSINTNLLKLLVSNKRIEDKVDQFKVDLKVVSLDTQLYQAVLVDVIETMKEFTQKFIPPALTYNKNDRSSLIPIAQQFYNRFCYAAMNLNDGFQLNRKVAHAATQTFSNNSAQPTAIMPTTTNF</sequence>